<dbReference type="PROSITE" id="PS00211">
    <property type="entry name" value="ABC_TRANSPORTER_1"/>
    <property type="match status" value="1"/>
</dbReference>
<dbReference type="EMBL" id="LDYG01000009">
    <property type="protein sequence ID" value="KUP08737.1"/>
    <property type="molecule type" value="Genomic_DNA"/>
</dbReference>
<dbReference type="STRING" id="1150625.Q75_02280"/>
<dbReference type="Gene3D" id="3.40.50.300">
    <property type="entry name" value="P-loop containing nucleotide triphosphate hydrolases"/>
    <property type="match status" value="1"/>
</dbReference>
<dbReference type="AlphaFoldDB" id="A0A147KBJ0"/>
<evidence type="ECO:0000259" key="3">
    <source>
        <dbReference type="PROSITE" id="PS50893"/>
    </source>
</evidence>
<keyword evidence="1" id="KW-0547">Nucleotide-binding</keyword>
<dbReference type="PATRIC" id="fig|1150625.3.peg.486"/>
<organism evidence="4 5">
    <name type="scientific">Bacillus coahuilensis p1.1.43</name>
    <dbReference type="NCBI Taxonomy" id="1150625"/>
    <lineage>
        <taxon>Bacteria</taxon>
        <taxon>Bacillati</taxon>
        <taxon>Bacillota</taxon>
        <taxon>Bacilli</taxon>
        <taxon>Bacillales</taxon>
        <taxon>Bacillaceae</taxon>
        <taxon>Bacillus</taxon>
    </lineage>
</organism>
<protein>
    <submittedName>
        <fullName evidence="4">Antibiotic ABC transporter ATP-binding protein</fullName>
    </submittedName>
</protein>
<feature type="domain" description="ABC transporter" evidence="3">
    <location>
        <begin position="2"/>
        <end position="232"/>
    </location>
</feature>
<evidence type="ECO:0000313" key="4">
    <source>
        <dbReference type="EMBL" id="KUP08737.1"/>
    </source>
</evidence>
<evidence type="ECO:0000313" key="5">
    <source>
        <dbReference type="Proteomes" id="UP000074108"/>
    </source>
</evidence>
<dbReference type="GO" id="GO:0005524">
    <property type="term" value="F:ATP binding"/>
    <property type="evidence" value="ECO:0007669"/>
    <property type="project" value="UniProtKB-KW"/>
</dbReference>
<dbReference type="GO" id="GO:0016887">
    <property type="term" value="F:ATP hydrolysis activity"/>
    <property type="evidence" value="ECO:0007669"/>
    <property type="project" value="InterPro"/>
</dbReference>
<evidence type="ECO:0000256" key="2">
    <source>
        <dbReference type="ARBA" id="ARBA00022840"/>
    </source>
</evidence>
<dbReference type="SMART" id="SM00382">
    <property type="entry name" value="AAA"/>
    <property type="match status" value="1"/>
</dbReference>
<gene>
    <name evidence="4" type="ORF">Q75_02280</name>
</gene>
<keyword evidence="2 4" id="KW-0067">ATP-binding</keyword>
<dbReference type="PROSITE" id="PS50893">
    <property type="entry name" value="ABC_TRANSPORTER_2"/>
    <property type="match status" value="1"/>
</dbReference>
<name>A0A147KBJ0_9BACI</name>
<dbReference type="Pfam" id="PF00005">
    <property type="entry name" value="ABC_tran"/>
    <property type="match status" value="1"/>
</dbReference>
<dbReference type="PANTHER" id="PTHR43582:SF2">
    <property type="entry name" value="LINEARMYCIN RESISTANCE ATP-BINDING PROTEIN LNRL"/>
    <property type="match status" value="1"/>
</dbReference>
<reference evidence="4 5" key="1">
    <citation type="journal article" date="2016" name="Front. Microbiol.">
        <title>Microevolution Analysis of Bacillus coahuilensis Unveils Differences in Phosphorus Acquisition Strategies and Their Regulation.</title>
        <authorList>
            <person name="Gomez-Lunar Z."/>
            <person name="Hernandez-Gonzalez I."/>
            <person name="Rodriguez-Torres M.D."/>
            <person name="Souza V."/>
            <person name="Olmedo-Alvarez G."/>
        </authorList>
    </citation>
    <scope>NUCLEOTIDE SEQUENCE [LARGE SCALE GENOMIC DNA]</scope>
    <source>
        <strain evidence="5">p1.1.43</strain>
    </source>
</reference>
<dbReference type="RefSeq" id="WP_059350220.1">
    <property type="nucleotide sequence ID" value="NZ_LDYG01000009.1"/>
</dbReference>
<dbReference type="InterPro" id="IPR027417">
    <property type="entry name" value="P-loop_NTPase"/>
</dbReference>
<dbReference type="SUPFAM" id="SSF52540">
    <property type="entry name" value="P-loop containing nucleoside triphosphate hydrolases"/>
    <property type="match status" value="1"/>
</dbReference>
<evidence type="ECO:0000256" key="1">
    <source>
        <dbReference type="ARBA" id="ARBA00022741"/>
    </source>
</evidence>
<dbReference type="InterPro" id="IPR003593">
    <property type="entry name" value="AAA+_ATPase"/>
</dbReference>
<keyword evidence="5" id="KW-1185">Reference proteome</keyword>
<dbReference type="OrthoDB" id="9804819at2"/>
<sequence length="311" mass="34511">MLEVKKVSKSFGKRDVVKDISFHVQTGESFGLLGPNGAGKSTTISMICGLLSIDKGDIMVGGLPVSQKSMEVKRRIGIVPQEIALYPSMSARDNLIFWGKMYGLSGKEAKIRSLEVLEFIGLSNRGNDKIDTFSGGMKRRVNIGAALMHHPSLLIMDEPTVGIDPQSRNHILETVKQLNNEGMTVIYTSHYMEEVEYLCSRIGIIDHGEVIALGTKNELTNRIAGGTIIELTLQEMKEEFIEAVTILEEVEKVHSFPEELKMEIFVSDSHRVLGQLISLSTSYHCTVTSVDVKEPNLETLFLQLTGRTLRD</sequence>
<dbReference type="InterPro" id="IPR003439">
    <property type="entry name" value="ABC_transporter-like_ATP-bd"/>
</dbReference>
<comment type="caution">
    <text evidence="4">The sequence shown here is derived from an EMBL/GenBank/DDBJ whole genome shotgun (WGS) entry which is preliminary data.</text>
</comment>
<dbReference type="Proteomes" id="UP000074108">
    <property type="component" value="Unassembled WGS sequence"/>
</dbReference>
<proteinExistence type="predicted"/>
<dbReference type="PANTHER" id="PTHR43582">
    <property type="entry name" value="LINEARMYCIN RESISTANCE ATP-BINDING PROTEIN LNRL"/>
    <property type="match status" value="1"/>
</dbReference>
<dbReference type="InterPro" id="IPR017871">
    <property type="entry name" value="ABC_transporter-like_CS"/>
</dbReference>
<accession>A0A147KBJ0</accession>